<dbReference type="Proteomes" id="UP001148786">
    <property type="component" value="Unassembled WGS sequence"/>
</dbReference>
<organism evidence="4 5">
    <name type="scientific">Agrocybe chaxingu</name>
    <dbReference type="NCBI Taxonomy" id="84603"/>
    <lineage>
        <taxon>Eukaryota</taxon>
        <taxon>Fungi</taxon>
        <taxon>Dikarya</taxon>
        <taxon>Basidiomycota</taxon>
        <taxon>Agaricomycotina</taxon>
        <taxon>Agaricomycetes</taxon>
        <taxon>Agaricomycetidae</taxon>
        <taxon>Agaricales</taxon>
        <taxon>Agaricineae</taxon>
        <taxon>Strophariaceae</taxon>
        <taxon>Agrocybe</taxon>
    </lineage>
</organism>
<feature type="domain" description="Scytalone dehydratase-like protein Arp1 N-terminal" evidence="3">
    <location>
        <begin position="69"/>
        <end position="178"/>
    </location>
</feature>
<evidence type="ECO:0000259" key="3">
    <source>
        <dbReference type="Pfam" id="PF26053"/>
    </source>
</evidence>
<evidence type="ECO:0000313" key="4">
    <source>
        <dbReference type="EMBL" id="KAJ3496040.1"/>
    </source>
</evidence>
<dbReference type="Pfam" id="PF26053">
    <property type="entry name" value="DUF8016"/>
    <property type="match status" value="1"/>
</dbReference>
<dbReference type="PANTHER" id="PTHR46310:SF7">
    <property type="entry name" value="AMIDASE 1"/>
    <property type="match status" value="1"/>
</dbReference>
<sequence>MRIHRGILAGIAFSLLGLLPTYVFGIPLVPLSFLGFGTIFNFPTSTSPDVLYLSGSQPSHTISYVSPPLSLSTDLHPATNVWVQDASITRESLEPQLLTYAKVDDVWSQDFLSTLVISYRGGSPARIEVSTYTWLKTLGVCQVLLEGPIQRPPNEKIPSSQIVLREAIPPGPHVIQQRRDGQEGITVHSVYRLYPDEYEAFAFGAIPNVVQGGWILTNITAPPRPALEGEEEEEEDGPRPQLIPVPSRLTMISSRNLPLAGTRFGLKDIFDVQNLPTFAGSTAFSLVNSLPTSTAPSIQTLLSLGASLVGKTRTSQFAHGAQPWEFCDVGYSYNPRGDGYLSASASSSGSACAVAGYQWLEFGVGSDTRGSVREAGGAGGACTGSGRRMGRW</sequence>
<evidence type="ECO:0000259" key="2">
    <source>
        <dbReference type="Pfam" id="PF01425"/>
    </source>
</evidence>
<dbReference type="InterPro" id="IPR036928">
    <property type="entry name" value="AS_sf"/>
</dbReference>
<evidence type="ECO:0000313" key="5">
    <source>
        <dbReference type="Proteomes" id="UP001148786"/>
    </source>
</evidence>
<dbReference type="PANTHER" id="PTHR46310">
    <property type="entry name" value="AMIDASE 1"/>
    <property type="match status" value="1"/>
</dbReference>
<dbReference type="SUPFAM" id="SSF75304">
    <property type="entry name" value="Amidase signature (AS) enzymes"/>
    <property type="match status" value="1"/>
</dbReference>
<accession>A0A9W8JNP3</accession>
<reference evidence="4" key="1">
    <citation type="submission" date="2022-07" db="EMBL/GenBank/DDBJ databases">
        <title>Genome Sequence of Agrocybe chaxingu.</title>
        <authorList>
            <person name="Buettner E."/>
        </authorList>
    </citation>
    <scope>NUCLEOTIDE SEQUENCE</scope>
    <source>
        <strain evidence="4">MP-N11</strain>
    </source>
</reference>
<proteinExistence type="predicted"/>
<feature type="region of interest" description="Disordered" evidence="1">
    <location>
        <begin position="373"/>
        <end position="392"/>
    </location>
</feature>
<evidence type="ECO:0000256" key="1">
    <source>
        <dbReference type="SAM" id="MobiDB-lite"/>
    </source>
</evidence>
<dbReference type="OrthoDB" id="5423360at2759"/>
<dbReference type="Gene3D" id="3.90.1300.10">
    <property type="entry name" value="Amidase signature (AS) domain"/>
    <property type="match status" value="1"/>
</dbReference>
<name>A0A9W8JNP3_9AGAR</name>
<gene>
    <name evidence="4" type="ORF">NLJ89_g10537</name>
</gene>
<dbReference type="AlphaFoldDB" id="A0A9W8JNP3"/>
<dbReference type="Pfam" id="PF01425">
    <property type="entry name" value="Amidase"/>
    <property type="match status" value="1"/>
</dbReference>
<dbReference type="EMBL" id="JANKHO010001977">
    <property type="protein sequence ID" value="KAJ3496040.1"/>
    <property type="molecule type" value="Genomic_DNA"/>
</dbReference>
<dbReference type="InterPro" id="IPR023631">
    <property type="entry name" value="Amidase_dom"/>
</dbReference>
<protein>
    <submittedName>
        <fullName evidence="4">Uncharacterized protein</fullName>
    </submittedName>
</protein>
<feature type="domain" description="Amidase" evidence="2">
    <location>
        <begin position="254"/>
        <end position="373"/>
    </location>
</feature>
<keyword evidence="5" id="KW-1185">Reference proteome</keyword>
<dbReference type="InterPro" id="IPR058329">
    <property type="entry name" value="Arp1_N"/>
</dbReference>
<comment type="caution">
    <text evidence="4">The sequence shown here is derived from an EMBL/GenBank/DDBJ whole genome shotgun (WGS) entry which is preliminary data.</text>
</comment>